<reference evidence="3 4" key="1">
    <citation type="journal article" date="2018" name="Gigascience">
        <title>Genomes of trombidid mites reveal novel predicted allergens and laterally-transferred genes associated with secondary metabolism.</title>
        <authorList>
            <person name="Dong X."/>
            <person name="Chaisiri K."/>
            <person name="Xia D."/>
            <person name="Armstrong S.D."/>
            <person name="Fang Y."/>
            <person name="Donnelly M.J."/>
            <person name="Kadowaki T."/>
            <person name="McGarry J.W."/>
            <person name="Darby A.C."/>
            <person name="Makepeace B.L."/>
        </authorList>
    </citation>
    <scope>NUCLEOTIDE SEQUENCE [LARGE SCALE GENOMIC DNA]</scope>
    <source>
        <strain evidence="3">UoL-UT</strain>
    </source>
</reference>
<dbReference type="Gene3D" id="2.60.120.200">
    <property type="match status" value="2"/>
</dbReference>
<dbReference type="GO" id="GO:0016020">
    <property type="term" value="C:membrane"/>
    <property type="evidence" value="ECO:0007669"/>
    <property type="project" value="InterPro"/>
</dbReference>
<organism evidence="3 4">
    <name type="scientific">Leptotrombidium deliense</name>
    <dbReference type="NCBI Taxonomy" id="299467"/>
    <lineage>
        <taxon>Eukaryota</taxon>
        <taxon>Metazoa</taxon>
        <taxon>Ecdysozoa</taxon>
        <taxon>Arthropoda</taxon>
        <taxon>Chelicerata</taxon>
        <taxon>Arachnida</taxon>
        <taxon>Acari</taxon>
        <taxon>Acariformes</taxon>
        <taxon>Trombidiformes</taxon>
        <taxon>Prostigmata</taxon>
        <taxon>Anystina</taxon>
        <taxon>Parasitengona</taxon>
        <taxon>Trombiculoidea</taxon>
        <taxon>Trombiculidae</taxon>
        <taxon>Leptotrombidium</taxon>
    </lineage>
</organism>
<dbReference type="AlphaFoldDB" id="A0A443SC36"/>
<dbReference type="PANTHER" id="PTHR23282">
    <property type="entry name" value="APICAL ENDOSOMAL GLYCOPROTEIN PRECURSOR"/>
    <property type="match status" value="1"/>
</dbReference>
<feature type="region of interest" description="Disordered" evidence="1">
    <location>
        <begin position="358"/>
        <end position="377"/>
    </location>
</feature>
<dbReference type="SUPFAM" id="SSF49899">
    <property type="entry name" value="Concanavalin A-like lectins/glucanases"/>
    <property type="match status" value="2"/>
</dbReference>
<evidence type="ECO:0000313" key="4">
    <source>
        <dbReference type="Proteomes" id="UP000288716"/>
    </source>
</evidence>
<dbReference type="InterPro" id="IPR013320">
    <property type="entry name" value="ConA-like_dom_sf"/>
</dbReference>
<dbReference type="VEuPathDB" id="VectorBase:LDEU007066"/>
<dbReference type="OrthoDB" id="6430693at2759"/>
<evidence type="ECO:0000259" key="2">
    <source>
        <dbReference type="PROSITE" id="PS50060"/>
    </source>
</evidence>
<dbReference type="SMART" id="SM00137">
    <property type="entry name" value="MAM"/>
    <property type="match status" value="1"/>
</dbReference>
<dbReference type="InterPro" id="IPR000998">
    <property type="entry name" value="MAM_dom"/>
</dbReference>
<evidence type="ECO:0000256" key="1">
    <source>
        <dbReference type="SAM" id="MobiDB-lite"/>
    </source>
</evidence>
<accession>A0A443SC36</accession>
<dbReference type="CDD" id="cd06263">
    <property type="entry name" value="MAM"/>
    <property type="match status" value="1"/>
</dbReference>
<dbReference type="Pfam" id="PF00629">
    <property type="entry name" value="MAM"/>
    <property type="match status" value="2"/>
</dbReference>
<name>A0A443SC36_9ACAR</name>
<keyword evidence="4" id="KW-1185">Reference proteome</keyword>
<feature type="non-terminal residue" evidence="3">
    <location>
        <position position="377"/>
    </location>
</feature>
<gene>
    <name evidence="3" type="ORF">B4U80_05220</name>
</gene>
<dbReference type="Proteomes" id="UP000288716">
    <property type="component" value="Unassembled WGS sequence"/>
</dbReference>
<proteinExistence type="predicted"/>
<feature type="domain" description="MAM" evidence="2">
    <location>
        <begin position="4"/>
        <end position="154"/>
    </location>
</feature>
<sequence>KEILRCDFDGNLCDWSVFNGSAIFENGANSSKVKINGPLTFIFSSGSFLKLQKRNEIDLLTLVSSLIKTPPKSVCITFHYYLFAADSKLLEFYKTNEQNEEFLLWSQLKSTSDKWRTTRLSLQTEEKSFSLKFKVLSNDVAFDSIFVTEGNCSFDGFCDFESDTCSFKQEEKNKNGFYWKRGKNSDSPGNTLPGVDHTTSLHGGHYLYTLNNNQNNLGVTTLSSSVIDFSFGTHCLSFWFYRQQENRDELNVWSEDAKDATTRRKLWSTIDNDFVDAEKWQFAQTSVASTTSFRIVFEALKKQTGIYTTTIALDDIRLNTQPCTPLASCDFNIDMCGFIADVSNVTFRHGYGRVKNDKNMQDSYIPPDDPTTKNVKC</sequence>
<protein>
    <submittedName>
        <fullName evidence="3">Apical endosomal glycoprotein-like protein</fullName>
    </submittedName>
</protein>
<dbReference type="InterPro" id="IPR051560">
    <property type="entry name" value="MAM_domain-containing"/>
</dbReference>
<dbReference type="EMBL" id="NCKV01004195">
    <property type="protein sequence ID" value="RWS24975.1"/>
    <property type="molecule type" value="Genomic_DNA"/>
</dbReference>
<dbReference type="STRING" id="299467.A0A443SC36"/>
<dbReference type="PANTHER" id="PTHR23282:SF101">
    <property type="entry name" value="MAM DOMAIN-CONTAINING PROTEIN"/>
    <property type="match status" value="1"/>
</dbReference>
<feature type="domain" description="MAM" evidence="2">
    <location>
        <begin position="156"/>
        <end position="325"/>
    </location>
</feature>
<comment type="caution">
    <text evidence="3">The sequence shown here is derived from an EMBL/GenBank/DDBJ whole genome shotgun (WGS) entry which is preliminary data.</text>
</comment>
<dbReference type="PROSITE" id="PS50060">
    <property type="entry name" value="MAM_2"/>
    <property type="match status" value="2"/>
</dbReference>
<feature type="non-terminal residue" evidence="3">
    <location>
        <position position="1"/>
    </location>
</feature>
<evidence type="ECO:0000313" key="3">
    <source>
        <dbReference type="EMBL" id="RWS24975.1"/>
    </source>
</evidence>